<evidence type="ECO:0000256" key="3">
    <source>
        <dbReference type="SAM" id="MobiDB-lite"/>
    </source>
</evidence>
<dbReference type="InterPro" id="IPR050445">
    <property type="entry name" value="Bact_polysacc_biosynth/exp"/>
</dbReference>
<dbReference type="Proteomes" id="UP000444401">
    <property type="component" value="Unassembled WGS sequence"/>
</dbReference>
<dbReference type="InterPro" id="IPR027417">
    <property type="entry name" value="P-loop_NTPase"/>
</dbReference>
<comment type="caution">
    <text evidence="4">The sequence shown here is derived from an EMBL/GenBank/DDBJ whole genome shotgun (WGS) entry which is preliminary data.</text>
</comment>
<evidence type="ECO:0000313" key="4">
    <source>
        <dbReference type="EMBL" id="MXO67645.1"/>
    </source>
</evidence>
<keyword evidence="1" id="KW-0547">Nucleotide-binding</keyword>
<keyword evidence="5" id="KW-1185">Reference proteome</keyword>
<evidence type="ECO:0000256" key="1">
    <source>
        <dbReference type="ARBA" id="ARBA00022741"/>
    </source>
</evidence>
<protein>
    <submittedName>
        <fullName evidence="4">Capsular biosynthesis protein</fullName>
    </submittedName>
</protein>
<dbReference type="EMBL" id="WTYO01000001">
    <property type="protein sequence ID" value="MXO67645.1"/>
    <property type="molecule type" value="Genomic_DNA"/>
</dbReference>
<sequence>MTEHKKIPSPDDEAKESSLLERASGAFGFDPFMPAPVPHRLAEDKMKRAKVRRRAEEKTEAPAPPADEAGSAPQASAVPAPADPGPVESGGEARQAGVPATLPPSQLTIERQVGAVALQGKRFAVDRELLRDQGLIVPDGAVNALVEEFRIVKRRLLESASQAGTARSRRVLICSPHPGEGKTFCASNLAIALAAERDSEVLLIDADFAKPSILSTFGLPKGPGFMDCLANDGIAPEDLVIGTDIPGLWVLPAGNQTNSDSEYLASRRTAEVLDRLSMGAPHRILIFDSPPALAASPAAELAKHVGQAVLVARADSTAQSALEDAVELLSACPDVKLMLNDAHFSPSGRKFGTYYGYGE</sequence>
<accession>A0ABW9USS1</accession>
<dbReference type="InterPro" id="IPR005702">
    <property type="entry name" value="Wzc-like_C"/>
</dbReference>
<keyword evidence="2" id="KW-0067">ATP-binding</keyword>
<dbReference type="RefSeq" id="WP_160732278.1">
    <property type="nucleotide sequence ID" value="NZ_WTYO01000001.1"/>
</dbReference>
<gene>
    <name evidence="4" type="ORF">GRI72_02210</name>
</gene>
<dbReference type="Gene3D" id="3.40.50.300">
    <property type="entry name" value="P-loop containing nucleotide triphosphate hydrolases"/>
    <property type="match status" value="1"/>
</dbReference>
<dbReference type="CDD" id="cd05387">
    <property type="entry name" value="BY-kinase"/>
    <property type="match status" value="1"/>
</dbReference>
<evidence type="ECO:0000313" key="5">
    <source>
        <dbReference type="Proteomes" id="UP000444401"/>
    </source>
</evidence>
<reference evidence="4 5" key="1">
    <citation type="submission" date="2019-12" db="EMBL/GenBank/DDBJ databases">
        <title>Genomic-based taxomic classification of the family Erythrobacteraceae.</title>
        <authorList>
            <person name="Xu L."/>
        </authorList>
    </citation>
    <scope>NUCLEOTIDE SEQUENCE [LARGE SCALE GENOMIC DNA]</scope>
    <source>
        <strain evidence="4 5">H32</strain>
    </source>
</reference>
<feature type="compositionally biased region" description="Low complexity" evidence="3">
    <location>
        <begin position="66"/>
        <end position="80"/>
    </location>
</feature>
<dbReference type="SUPFAM" id="SSF52540">
    <property type="entry name" value="P-loop containing nucleoside triphosphate hydrolases"/>
    <property type="match status" value="1"/>
</dbReference>
<dbReference type="PANTHER" id="PTHR32309">
    <property type="entry name" value="TYROSINE-PROTEIN KINASE"/>
    <property type="match status" value="1"/>
</dbReference>
<feature type="region of interest" description="Disordered" evidence="3">
    <location>
        <begin position="1"/>
        <end position="105"/>
    </location>
</feature>
<proteinExistence type="predicted"/>
<dbReference type="PANTHER" id="PTHR32309:SF31">
    <property type="entry name" value="CAPSULAR EXOPOLYSACCHARIDE FAMILY"/>
    <property type="match status" value="1"/>
</dbReference>
<name>A0ABW9USS1_9SPHN</name>
<organism evidence="4 5">
    <name type="scientific">Pelagerythrobacter marinus</name>
    <dbReference type="NCBI Taxonomy" id="538382"/>
    <lineage>
        <taxon>Bacteria</taxon>
        <taxon>Pseudomonadati</taxon>
        <taxon>Pseudomonadota</taxon>
        <taxon>Alphaproteobacteria</taxon>
        <taxon>Sphingomonadales</taxon>
        <taxon>Erythrobacteraceae</taxon>
        <taxon>Pelagerythrobacter</taxon>
    </lineage>
</organism>
<evidence type="ECO:0000256" key="2">
    <source>
        <dbReference type="ARBA" id="ARBA00022840"/>
    </source>
</evidence>